<dbReference type="EMBL" id="CM020619">
    <property type="protein sequence ID" value="KAK1866528.1"/>
    <property type="molecule type" value="Genomic_DNA"/>
</dbReference>
<dbReference type="Proteomes" id="UP000798662">
    <property type="component" value="Chromosome 2"/>
</dbReference>
<protein>
    <submittedName>
        <fullName evidence="1">Uncharacterized protein</fullName>
    </submittedName>
</protein>
<evidence type="ECO:0000313" key="1">
    <source>
        <dbReference type="EMBL" id="KAK1866528.1"/>
    </source>
</evidence>
<gene>
    <name evidence="1" type="ORF">I4F81_009044</name>
</gene>
<organism evidence="1 2">
    <name type="scientific">Pyropia yezoensis</name>
    <name type="common">Susabi-nori</name>
    <name type="synonym">Porphyra yezoensis</name>
    <dbReference type="NCBI Taxonomy" id="2788"/>
    <lineage>
        <taxon>Eukaryota</taxon>
        <taxon>Rhodophyta</taxon>
        <taxon>Bangiophyceae</taxon>
        <taxon>Bangiales</taxon>
        <taxon>Bangiaceae</taxon>
        <taxon>Pyropia</taxon>
    </lineage>
</organism>
<keyword evidence="2" id="KW-1185">Reference proteome</keyword>
<comment type="caution">
    <text evidence="1">The sequence shown here is derived from an EMBL/GenBank/DDBJ whole genome shotgun (WGS) entry which is preliminary data.</text>
</comment>
<accession>A0ACC3C8X4</accession>
<proteinExistence type="predicted"/>
<sequence>MADNVVRARRLQDEATAKLAGAKNPGFLRSLFSSSSAGARAEEASELFAKAGGAYKLAKRYADAGSAYRSAAAAAEASPDASYGAPRLYADAAKAYKAAPDGRAAAVESLEDAVRLYTQASSPNFSQCARLVKDIAELHEAGGDAAAAEAAYARAADFYTGEDAKSSAAACRAKVAGLAAGRGAYAEAAATFEAVATEALDSPLLKYGAREHLLSAGLCVAAGGDVVASRRALDRFESLDASLAGTREGRLLEGVVAATEAGDVDAFTSACVEYDSVGKLDPARTALLLTIKKGMKSAVEDDLLG</sequence>
<name>A0ACC3C8X4_PYRYE</name>
<reference evidence="1" key="1">
    <citation type="submission" date="2019-11" db="EMBL/GenBank/DDBJ databases">
        <title>Nori genome reveals adaptations in red seaweeds to the harsh intertidal environment.</title>
        <authorList>
            <person name="Wang D."/>
            <person name="Mao Y."/>
        </authorList>
    </citation>
    <scope>NUCLEOTIDE SEQUENCE</scope>
    <source>
        <tissue evidence="1">Gametophyte</tissue>
    </source>
</reference>
<evidence type="ECO:0000313" key="2">
    <source>
        <dbReference type="Proteomes" id="UP000798662"/>
    </source>
</evidence>